<evidence type="ECO:0000313" key="2">
    <source>
        <dbReference type="Proteomes" id="UP001143910"/>
    </source>
</evidence>
<dbReference type="EMBL" id="JANJQO010000690">
    <property type="protein sequence ID" value="KAJ2975583.1"/>
    <property type="molecule type" value="Genomic_DNA"/>
</dbReference>
<protein>
    <submittedName>
        <fullName evidence="1">Uncharacterized protein</fullName>
    </submittedName>
</protein>
<dbReference type="Proteomes" id="UP001143910">
    <property type="component" value="Unassembled WGS sequence"/>
</dbReference>
<reference evidence="1" key="1">
    <citation type="submission" date="2022-08" db="EMBL/GenBank/DDBJ databases">
        <title>Genome Sequence of Lecanicillium fungicola.</title>
        <authorList>
            <person name="Buettner E."/>
        </authorList>
    </citation>
    <scope>NUCLEOTIDE SEQUENCE</scope>
    <source>
        <strain evidence="1">Babe33</strain>
    </source>
</reference>
<organism evidence="1 2">
    <name type="scientific">Zarea fungicola</name>
    <dbReference type="NCBI Taxonomy" id="93591"/>
    <lineage>
        <taxon>Eukaryota</taxon>
        <taxon>Fungi</taxon>
        <taxon>Dikarya</taxon>
        <taxon>Ascomycota</taxon>
        <taxon>Pezizomycotina</taxon>
        <taxon>Sordariomycetes</taxon>
        <taxon>Hypocreomycetidae</taxon>
        <taxon>Hypocreales</taxon>
        <taxon>Cordycipitaceae</taxon>
        <taxon>Zarea</taxon>
    </lineage>
</organism>
<sequence>MINHSDLLFTAAKSTSRLQRFLAKIKWVRDKSSIAAARQTIFYLSSNAGVFLTSVLCKSLYDKIAELQKTRAKVPEKLVLTLEFNLTKCERQERNVQSASNRLKSVDRAALKEIGLSARDVRKLQQMGEKTVEKARSATNEARRYTETYPHQRQRASSSGRPSFDTFSSRSDRSASPQVIITQRNRTPRSSHEPTLQPQAQSDAHAFHDTRPQSITPSRKRPHKVVPSSSLKESKKPPARPRFEPPVRLQPGSSSSTSTHSLQVPCSSDTSQPRVTRRVTDPSPSVRKQRSRIYGHRVRDNGTGPTVEVSEWPEGILGSNEHSTSPSQETLTSTGHASRGHPGNAQEPQGQMRSSSIVSRKASIHEQRGGMQKHNGPRKLGDEYKPCGPFTESDREERNRRRHSPGGSSED</sequence>
<accession>A0ACC1N993</accession>
<evidence type="ECO:0000313" key="1">
    <source>
        <dbReference type="EMBL" id="KAJ2975583.1"/>
    </source>
</evidence>
<keyword evidence="2" id="KW-1185">Reference proteome</keyword>
<gene>
    <name evidence="1" type="ORF">NQ176_g5443</name>
</gene>
<proteinExistence type="predicted"/>
<name>A0ACC1N993_9HYPO</name>
<comment type="caution">
    <text evidence="1">The sequence shown here is derived from an EMBL/GenBank/DDBJ whole genome shotgun (WGS) entry which is preliminary data.</text>
</comment>